<dbReference type="Proteomes" id="UP000789366">
    <property type="component" value="Unassembled WGS sequence"/>
</dbReference>
<sequence length="166" mass="18929">KPVTRKTRNTKKKVNVTLVESDISEHSDELPKSKKPRKSNKTKNKENIDLDLETNELDNLQSKAHTNCQPNRPPSVESQSQYTYAENSQNQISQVHESPNHRDNTGSLPFTTNKYQYKIPQINERSTNPRVQSSIDPLLDQPNNYGKRSSNQIIEPGIDPLLDPPN</sequence>
<evidence type="ECO:0000313" key="2">
    <source>
        <dbReference type="Proteomes" id="UP000789366"/>
    </source>
</evidence>
<evidence type="ECO:0000313" key="1">
    <source>
        <dbReference type="EMBL" id="CAG8781467.1"/>
    </source>
</evidence>
<proteinExistence type="predicted"/>
<gene>
    <name evidence="1" type="ORF">SPELUC_LOCUS16445</name>
</gene>
<organism evidence="1 2">
    <name type="scientific">Cetraspora pellucida</name>
    <dbReference type="NCBI Taxonomy" id="1433469"/>
    <lineage>
        <taxon>Eukaryota</taxon>
        <taxon>Fungi</taxon>
        <taxon>Fungi incertae sedis</taxon>
        <taxon>Mucoromycota</taxon>
        <taxon>Glomeromycotina</taxon>
        <taxon>Glomeromycetes</taxon>
        <taxon>Diversisporales</taxon>
        <taxon>Gigasporaceae</taxon>
        <taxon>Cetraspora</taxon>
    </lineage>
</organism>
<feature type="non-terminal residue" evidence="1">
    <location>
        <position position="166"/>
    </location>
</feature>
<keyword evidence="2" id="KW-1185">Reference proteome</keyword>
<accession>A0ACA9R8I1</accession>
<reference evidence="1" key="1">
    <citation type="submission" date="2021-06" db="EMBL/GenBank/DDBJ databases">
        <authorList>
            <person name="Kallberg Y."/>
            <person name="Tangrot J."/>
            <person name="Rosling A."/>
        </authorList>
    </citation>
    <scope>NUCLEOTIDE SEQUENCE</scope>
    <source>
        <strain evidence="1">28 12/20/2015</strain>
    </source>
</reference>
<dbReference type="EMBL" id="CAJVPW010060967">
    <property type="protein sequence ID" value="CAG8781467.1"/>
    <property type="molecule type" value="Genomic_DNA"/>
</dbReference>
<protein>
    <submittedName>
        <fullName evidence="1">2269_t:CDS:1</fullName>
    </submittedName>
</protein>
<comment type="caution">
    <text evidence="1">The sequence shown here is derived from an EMBL/GenBank/DDBJ whole genome shotgun (WGS) entry which is preliminary data.</text>
</comment>
<feature type="non-terminal residue" evidence="1">
    <location>
        <position position="1"/>
    </location>
</feature>
<name>A0ACA9R8I1_9GLOM</name>